<protein>
    <recommendedName>
        <fullName evidence="1">J domain-containing protein</fullName>
    </recommendedName>
</protein>
<proteinExistence type="predicted"/>
<dbReference type="PANTHER" id="PTHR44579:SF4">
    <property type="entry name" value="J DOMAIN-CONTAINING PROTEIN"/>
    <property type="match status" value="1"/>
</dbReference>
<name>A0A1Y5IIW0_OSTTA</name>
<dbReference type="InterPro" id="IPR036869">
    <property type="entry name" value="J_dom_sf"/>
</dbReference>
<dbReference type="Gene3D" id="3.30.70.20">
    <property type="match status" value="1"/>
</dbReference>
<dbReference type="SUPFAM" id="SSF46565">
    <property type="entry name" value="Chaperone J-domain"/>
    <property type="match status" value="1"/>
</dbReference>
<accession>A0A1Y5IIW0</accession>
<evidence type="ECO:0000259" key="1">
    <source>
        <dbReference type="PROSITE" id="PS50076"/>
    </source>
</evidence>
<feature type="domain" description="J" evidence="1">
    <location>
        <begin position="165"/>
        <end position="248"/>
    </location>
</feature>
<sequence length="570" mass="62033">MTPVIPGSLAKRLSTSIARSRLGIPLGTSSTSISPKYFDVDAAALDVRSPRLERSRAVSSSKSRIRASVRAIPLIASTIPRVVPLTMYLRVAQSLGSAIASSSTLAVRPRHSRAPCTRTVWTSRASARASARHASAYVGGGASGRSTVTVWPTSGLNPSSSDLARWCDALDLDDVPRTVDDVRSAYRRTMLQKHPDAGGSEAAAMAAIEAREGLARALASGRELRSAREALEDPFSATALEIEFDGARWAFVDETRCVGEANCSASCARKAPRSFERASDTGSARALEREPPVEDGAEAYDEWVAATQCPMNCVHFVTRRQRDYLSGVLENARTAHRSSGLQQRTRSWSTRRGRARVSVRIDPFDSFHLILYNIVSTQFPHIVFALPEHSQHASPALYRPPKRSSRFLPVPSHCPQGFMPVPLHTGHALGRGWDAAALRANDSYAPTSPRLLLNVVLERHGRRWCGIGYLAPALQLVRDALEIGDAHGFALAQYVQDGAARTTIRAHFRLARALSVVHVKPPLALKFFRALIGVVCARPNVQREVVSNDFVVTEKVDYDGALAVLPGEYP</sequence>
<dbReference type="InterPro" id="IPR001623">
    <property type="entry name" value="DnaJ_domain"/>
</dbReference>
<reference evidence="2" key="1">
    <citation type="submission" date="2017-04" db="EMBL/GenBank/DDBJ databases">
        <title>Population genomics of picophytoplankton unveils novel chromosome hypervariability.</title>
        <authorList>
            <consortium name="DOE Joint Genome Institute"/>
            <person name="Blanc-Mathieu R."/>
            <person name="Krasovec M."/>
            <person name="Hebrard M."/>
            <person name="Yau S."/>
            <person name="Desgranges E."/>
            <person name="Martin J."/>
            <person name="Schackwitz W."/>
            <person name="Kuo A."/>
            <person name="Salin G."/>
            <person name="Donnadieu C."/>
            <person name="Desdevises Y."/>
            <person name="Sanchez-Ferandin S."/>
            <person name="Moreau H."/>
            <person name="Rivals E."/>
            <person name="Grigoriev I.V."/>
            <person name="Grimsley N."/>
            <person name="Eyre-Walker A."/>
            <person name="Piganeau G."/>
        </authorList>
    </citation>
    <scope>NUCLEOTIDE SEQUENCE [LARGE SCALE GENOMIC DNA]</scope>
    <source>
        <strain evidence="2">RCC 1115</strain>
    </source>
</reference>
<organism evidence="2">
    <name type="scientific">Ostreococcus tauri</name>
    <name type="common">Marine green alga</name>
    <dbReference type="NCBI Taxonomy" id="70448"/>
    <lineage>
        <taxon>Eukaryota</taxon>
        <taxon>Viridiplantae</taxon>
        <taxon>Chlorophyta</taxon>
        <taxon>Mamiellophyceae</taxon>
        <taxon>Mamiellales</taxon>
        <taxon>Bathycoccaceae</taxon>
        <taxon>Ostreococcus</taxon>
    </lineage>
</organism>
<evidence type="ECO:0000313" key="2">
    <source>
        <dbReference type="EMBL" id="OUS46905.1"/>
    </source>
</evidence>
<dbReference type="AlphaFoldDB" id="A0A1Y5IIW0"/>
<dbReference type="Gene3D" id="1.10.287.110">
    <property type="entry name" value="DnaJ domain"/>
    <property type="match status" value="1"/>
</dbReference>
<dbReference type="EMBL" id="KZ155780">
    <property type="protein sequence ID" value="OUS46905.1"/>
    <property type="molecule type" value="Genomic_DNA"/>
</dbReference>
<gene>
    <name evidence="2" type="ORF">BE221DRAFT_72993</name>
</gene>
<dbReference type="PROSITE" id="PS50076">
    <property type="entry name" value="DNAJ_2"/>
    <property type="match status" value="1"/>
</dbReference>
<dbReference type="Proteomes" id="UP000195557">
    <property type="component" value="Unassembled WGS sequence"/>
</dbReference>
<dbReference type="PANTHER" id="PTHR44579">
    <property type="entry name" value="OS01G0730500 PROTEIN"/>
    <property type="match status" value="1"/>
</dbReference>